<dbReference type="Proteomes" id="UP001500171">
    <property type="component" value="Unassembled WGS sequence"/>
</dbReference>
<dbReference type="Pfam" id="PF00419">
    <property type="entry name" value="Fimbrial"/>
    <property type="match status" value="1"/>
</dbReference>
<evidence type="ECO:0000313" key="3">
    <source>
        <dbReference type="Proteomes" id="UP001500171"/>
    </source>
</evidence>
<dbReference type="InterPro" id="IPR011228">
    <property type="entry name" value="UCP029766"/>
</dbReference>
<dbReference type="EMBL" id="BAABHY010000001">
    <property type="protein sequence ID" value="GAA5105035.1"/>
    <property type="molecule type" value="Genomic_DNA"/>
</dbReference>
<dbReference type="InterPro" id="IPR008966">
    <property type="entry name" value="Adhesion_dom_sf"/>
</dbReference>
<feature type="domain" description="Fimbrial-type adhesion" evidence="1">
    <location>
        <begin position="257"/>
        <end position="442"/>
    </location>
</feature>
<dbReference type="RefSeq" id="WP_345488093.1">
    <property type="nucleotide sequence ID" value="NZ_BAABHY010000001.1"/>
</dbReference>
<accession>A0ABP9MZD1</accession>
<dbReference type="Gene3D" id="2.60.40.1090">
    <property type="entry name" value="Fimbrial-type adhesion domain"/>
    <property type="match status" value="1"/>
</dbReference>
<organism evidence="2 3">
    <name type="scientific">Orbus sasakiae</name>
    <dbReference type="NCBI Taxonomy" id="1078475"/>
    <lineage>
        <taxon>Bacteria</taxon>
        <taxon>Pseudomonadati</taxon>
        <taxon>Pseudomonadota</taxon>
        <taxon>Gammaproteobacteria</taxon>
        <taxon>Orbales</taxon>
        <taxon>Orbaceae</taxon>
        <taxon>Orbus</taxon>
    </lineage>
</organism>
<dbReference type="InterPro" id="IPR036937">
    <property type="entry name" value="Adhesion_dom_fimbrial_sf"/>
</dbReference>
<dbReference type="SUPFAM" id="SSF49401">
    <property type="entry name" value="Bacterial adhesins"/>
    <property type="match status" value="1"/>
</dbReference>
<keyword evidence="3" id="KW-1185">Reference proteome</keyword>
<dbReference type="InterPro" id="IPR000259">
    <property type="entry name" value="Adhesion_dom_fimbrial"/>
</dbReference>
<comment type="caution">
    <text evidence="2">The sequence shown here is derived from an EMBL/GenBank/DDBJ whole genome shotgun (WGS) entry which is preliminary data.</text>
</comment>
<reference evidence="3" key="1">
    <citation type="journal article" date="2019" name="Int. J. Syst. Evol. Microbiol.">
        <title>The Global Catalogue of Microorganisms (GCM) 10K type strain sequencing project: providing services to taxonomists for standard genome sequencing and annotation.</title>
        <authorList>
            <consortium name="The Broad Institute Genomics Platform"/>
            <consortium name="The Broad Institute Genome Sequencing Center for Infectious Disease"/>
            <person name="Wu L."/>
            <person name="Ma J."/>
        </authorList>
    </citation>
    <scope>NUCLEOTIDE SEQUENCE [LARGE SCALE GENOMIC DNA]</scope>
    <source>
        <strain evidence="3">JCM 18050</strain>
    </source>
</reference>
<proteinExistence type="predicted"/>
<sequence length="442" mass="46653">MKLVNTLFIVASVFLAKESIANCIRVTSTSSLSSDAIAAGYTASSWTGASDTANSKNIGIPSVISLSSGTFQDAGTLLASSTLDFISQALSTPFTAQQVLFRCAVADADSIYEMYATNGDNAYSGMYTVGDIDNAYYSYVKNVAFRLTNTKTGNYYTRYWQSRKLTADDWYSDGTYIYVPASAFSGVTIELFRTESISYYGNTANTYSYGYSQPFGYIDFKGPGVSANITDGADSANHYDGFYAYWPAGWSLYNTGTTFVRGAMCKVNDYPSVVTIPSISVPLLASGTTSQANFTVSIECESGAVSSTATSTTRSANVSMGFLVNNPTAVSAAQSLGLTTSSGGLTWLLDDDYGTLDSIASGVGIRIYSSNGTALNLLPSLSSFGTGNPGGWYAFGDITSLQSSGTTNIYSGEFIASLEAISGQTITAGSVNAQLQVVVSFQ</sequence>
<dbReference type="NCBIfam" id="NF011783">
    <property type="entry name" value="PRK15247.1"/>
    <property type="match status" value="1"/>
</dbReference>
<gene>
    <name evidence="2" type="primary">stbD_1</name>
    <name evidence="2" type="ORF">GCM10023211_03440</name>
</gene>
<protein>
    <submittedName>
        <fullName evidence="2">Fimbrial usher protein StbD</fullName>
    </submittedName>
</protein>
<evidence type="ECO:0000259" key="1">
    <source>
        <dbReference type="Pfam" id="PF00419"/>
    </source>
</evidence>
<evidence type="ECO:0000313" key="2">
    <source>
        <dbReference type="EMBL" id="GAA5105035.1"/>
    </source>
</evidence>
<dbReference type="PIRSF" id="PIRSF029766">
    <property type="entry name" value="UCP029766"/>
    <property type="match status" value="1"/>
</dbReference>
<name>A0ABP9MZD1_9GAMM</name>